<sequence length="41" mass="4436">NNGKGKSHGIGIFTVRLSFIPHTFPDFAPLSAVTIFETFGN</sequence>
<feature type="non-terminal residue" evidence="1">
    <location>
        <position position="1"/>
    </location>
</feature>
<name>X0Y6I6_9ZZZZ</name>
<gene>
    <name evidence="1" type="ORF">S01H1_84231</name>
</gene>
<comment type="caution">
    <text evidence="1">The sequence shown here is derived from an EMBL/GenBank/DDBJ whole genome shotgun (WGS) entry which is preliminary data.</text>
</comment>
<dbReference type="AlphaFoldDB" id="X0Y6I6"/>
<accession>X0Y6I6</accession>
<reference evidence="1" key="1">
    <citation type="journal article" date="2014" name="Front. Microbiol.">
        <title>High frequency of phylogenetically diverse reductive dehalogenase-homologous genes in deep subseafloor sedimentary metagenomes.</title>
        <authorList>
            <person name="Kawai M."/>
            <person name="Futagami T."/>
            <person name="Toyoda A."/>
            <person name="Takaki Y."/>
            <person name="Nishi S."/>
            <person name="Hori S."/>
            <person name="Arai W."/>
            <person name="Tsubouchi T."/>
            <person name="Morono Y."/>
            <person name="Uchiyama I."/>
            <person name="Ito T."/>
            <person name="Fujiyama A."/>
            <person name="Inagaki F."/>
            <person name="Takami H."/>
        </authorList>
    </citation>
    <scope>NUCLEOTIDE SEQUENCE</scope>
    <source>
        <strain evidence="1">Expedition CK06-06</strain>
    </source>
</reference>
<protein>
    <submittedName>
        <fullName evidence="1">Uncharacterized protein</fullName>
    </submittedName>
</protein>
<organism evidence="1">
    <name type="scientific">marine sediment metagenome</name>
    <dbReference type="NCBI Taxonomy" id="412755"/>
    <lineage>
        <taxon>unclassified sequences</taxon>
        <taxon>metagenomes</taxon>
        <taxon>ecological metagenomes</taxon>
    </lineage>
</organism>
<evidence type="ECO:0000313" key="1">
    <source>
        <dbReference type="EMBL" id="GAG51375.1"/>
    </source>
</evidence>
<dbReference type="EMBL" id="BARS01057452">
    <property type="protein sequence ID" value="GAG51375.1"/>
    <property type="molecule type" value="Genomic_DNA"/>
</dbReference>
<proteinExistence type="predicted"/>